<keyword evidence="4" id="KW-0597">Phosphoprotein</keyword>
<dbReference type="Proteomes" id="UP000295509">
    <property type="component" value="Unassembled WGS sequence"/>
</dbReference>
<dbReference type="InterPro" id="IPR039420">
    <property type="entry name" value="WalR-like"/>
</dbReference>
<evidence type="ECO:0000256" key="3">
    <source>
        <dbReference type="ARBA" id="ARBA00023163"/>
    </source>
</evidence>
<keyword evidence="2" id="KW-0238">DNA-binding</keyword>
<name>A0A4R8LYW4_9BURK</name>
<evidence type="ECO:0000313" key="7">
    <source>
        <dbReference type="Proteomes" id="UP000295509"/>
    </source>
</evidence>
<evidence type="ECO:0000256" key="1">
    <source>
        <dbReference type="ARBA" id="ARBA00023015"/>
    </source>
</evidence>
<dbReference type="GO" id="GO:0005829">
    <property type="term" value="C:cytosol"/>
    <property type="evidence" value="ECO:0007669"/>
    <property type="project" value="TreeGrafter"/>
</dbReference>
<comment type="caution">
    <text evidence="6">The sequence shown here is derived from an EMBL/GenBank/DDBJ whole genome shotgun (WGS) entry which is preliminary data.</text>
</comment>
<evidence type="ECO:0000259" key="5">
    <source>
        <dbReference type="PROSITE" id="PS50110"/>
    </source>
</evidence>
<dbReference type="GO" id="GO:0032993">
    <property type="term" value="C:protein-DNA complex"/>
    <property type="evidence" value="ECO:0007669"/>
    <property type="project" value="TreeGrafter"/>
</dbReference>
<evidence type="ECO:0000256" key="2">
    <source>
        <dbReference type="ARBA" id="ARBA00023125"/>
    </source>
</evidence>
<dbReference type="GO" id="GO:0000976">
    <property type="term" value="F:transcription cis-regulatory region binding"/>
    <property type="evidence" value="ECO:0007669"/>
    <property type="project" value="TreeGrafter"/>
</dbReference>
<dbReference type="PANTHER" id="PTHR48111">
    <property type="entry name" value="REGULATOR OF RPOS"/>
    <property type="match status" value="1"/>
</dbReference>
<evidence type="ECO:0000256" key="4">
    <source>
        <dbReference type="PROSITE-ProRule" id="PRU00169"/>
    </source>
</evidence>
<dbReference type="GO" id="GO:0006355">
    <property type="term" value="P:regulation of DNA-templated transcription"/>
    <property type="evidence" value="ECO:0007669"/>
    <property type="project" value="TreeGrafter"/>
</dbReference>
<protein>
    <submittedName>
        <fullName evidence="6">Response regulator receiver domain-containing protein</fullName>
    </submittedName>
</protein>
<keyword evidence="3" id="KW-0804">Transcription</keyword>
<dbReference type="InterPro" id="IPR011006">
    <property type="entry name" value="CheY-like_superfamily"/>
</dbReference>
<feature type="domain" description="Response regulatory" evidence="5">
    <location>
        <begin position="2"/>
        <end position="180"/>
    </location>
</feature>
<keyword evidence="1" id="KW-0805">Transcription regulation</keyword>
<dbReference type="Pfam" id="PF00072">
    <property type="entry name" value="Response_reg"/>
    <property type="match status" value="1"/>
</dbReference>
<sequence>MRLLIVEDDVMIAESVLDALKGFGHAVDWAEDGRAGELALGNDVYDLVLLDLGLPKLDGLTVLREYRATYTVTRYNDSKGRVGIDNGHSVDRAGAITHGLFMLARTCGRKKMNRVTRETPLPAPMLGRWVDADDPSSELVVVGGEITCYGALVDYDHKEVSNEGGALIVNLRGTCPHFCG</sequence>
<dbReference type="PANTHER" id="PTHR48111:SF67">
    <property type="entry name" value="TRANSCRIPTIONAL REGULATORY PROTEIN TCTD"/>
    <property type="match status" value="1"/>
</dbReference>
<dbReference type="RefSeq" id="WP_134191363.1">
    <property type="nucleotide sequence ID" value="NZ_JBHLUW010000027.1"/>
</dbReference>
<dbReference type="GO" id="GO:0000156">
    <property type="term" value="F:phosphorelay response regulator activity"/>
    <property type="evidence" value="ECO:0007669"/>
    <property type="project" value="TreeGrafter"/>
</dbReference>
<dbReference type="AlphaFoldDB" id="A0A4R8LYW4"/>
<dbReference type="PROSITE" id="PS50110">
    <property type="entry name" value="RESPONSE_REGULATORY"/>
    <property type="match status" value="1"/>
</dbReference>
<dbReference type="EMBL" id="SORE01000005">
    <property type="protein sequence ID" value="TDY52456.1"/>
    <property type="molecule type" value="Genomic_DNA"/>
</dbReference>
<organism evidence="6 7">
    <name type="scientific">Paraburkholderia rhizosphaerae</name>
    <dbReference type="NCBI Taxonomy" id="480658"/>
    <lineage>
        <taxon>Bacteria</taxon>
        <taxon>Pseudomonadati</taxon>
        <taxon>Pseudomonadota</taxon>
        <taxon>Betaproteobacteria</taxon>
        <taxon>Burkholderiales</taxon>
        <taxon>Burkholderiaceae</taxon>
        <taxon>Paraburkholderia</taxon>
    </lineage>
</organism>
<dbReference type="OrthoDB" id="9009337at2"/>
<accession>A0A4R8LYW4</accession>
<gene>
    <name evidence="6" type="ORF">BX592_105342</name>
</gene>
<feature type="modified residue" description="4-aspartylphosphate" evidence="4">
    <location>
        <position position="51"/>
    </location>
</feature>
<dbReference type="SMART" id="SM00448">
    <property type="entry name" value="REC"/>
    <property type="match status" value="1"/>
</dbReference>
<proteinExistence type="predicted"/>
<dbReference type="SUPFAM" id="SSF52172">
    <property type="entry name" value="CheY-like"/>
    <property type="match status" value="1"/>
</dbReference>
<dbReference type="InterPro" id="IPR001789">
    <property type="entry name" value="Sig_transdc_resp-reg_receiver"/>
</dbReference>
<reference evidence="6 7" key="1">
    <citation type="submission" date="2019-03" db="EMBL/GenBank/DDBJ databases">
        <title>Genomic Encyclopedia of Type Strains, Phase III (KMG-III): the genomes of soil and plant-associated and newly described type strains.</title>
        <authorList>
            <person name="Whitman W."/>
        </authorList>
    </citation>
    <scope>NUCLEOTIDE SEQUENCE [LARGE SCALE GENOMIC DNA]</scope>
    <source>
        <strain evidence="6 7">LMG 29544</strain>
    </source>
</reference>
<evidence type="ECO:0000313" key="6">
    <source>
        <dbReference type="EMBL" id="TDY52456.1"/>
    </source>
</evidence>
<dbReference type="Gene3D" id="3.40.50.2300">
    <property type="match status" value="1"/>
</dbReference>
<keyword evidence="7" id="KW-1185">Reference proteome</keyword>